<dbReference type="GO" id="GO:0006400">
    <property type="term" value="P:tRNA modification"/>
    <property type="evidence" value="ECO:0007669"/>
    <property type="project" value="UniProtKB-UniRule"/>
</dbReference>
<protein>
    <recommendedName>
        <fullName evidence="6">tRNA(Ile)-lysidine synthase</fullName>
        <ecNumber evidence="6">6.3.4.19</ecNumber>
    </recommendedName>
    <alternativeName>
        <fullName evidence="6">tRNA(Ile)-2-lysyl-cytidine synthase</fullName>
    </alternativeName>
    <alternativeName>
        <fullName evidence="6">tRNA(Ile)-lysidine synthetase</fullName>
    </alternativeName>
</protein>
<evidence type="ECO:0000313" key="8">
    <source>
        <dbReference type="EMBL" id="WND02894.1"/>
    </source>
</evidence>
<dbReference type="GO" id="GO:0032267">
    <property type="term" value="F:tRNA(Ile)-lysidine synthase activity"/>
    <property type="evidence" value="ECO:0007669"/>
    <property type="project" value="UniProtKB-EC"/>
</dbReference>
<reference evidence="8" key="1">
    <citation type="submission" date="2023-04" db="EMBL/GenBank/DDBJ databases">
        <title>Complete genome sequence of Temperatibacter marinus.</title>
        <authorList>
            <person name="Rong J.-C."/>
            <person name="Yi M.-L."/>
            <person name="Zhao Q."/>
        </authorList>
    </citation>
    <scope>NUCLEOTIDE SEQUENCE</scope>
    <source>
        <strain evidence="8">NBRC 110045</strain>
    </source>
</reference>
<organism evidence="8 9">
    <name type="scientific">Temperatibacter marinus</name>
    <dbReference type="NCBI Taxonomy" id="1456591"/>
    <lineage>
        <taxon>Bacteria</taxon>
        <taxon>Pseudomonadati</taxon>
        <taxon>Pseudomonadota</taxon>
        <taxon>Alphaproteobacteria</taxon>
        <taxon>Kordiimonadales</taxon>
        <taxon>Temperatibacteraceae</taxon>
        <taxon>Temperatibacter</taxon>
    </lineage>
</organism>
<dbReference type="Pfam" id="PF01171">
    <property type="entry name" value="ATP_bind_3"/>
    <property type="match status" value="1"/>
</dbReference>
<dbReference type="InterPro" id="IPR011063">
    <property type="entry name" value="TilS/TtcA_N"/>
</dbReference>
<keyword evidence="2 6" id="KW-0819">tRNA processing</keyword>
<dbReference type="CDD" id="cd01992">
    <property type="entry name" value="TilS_N"/>
    <property type="match status" value="1"/>
</dbReference>
<comment type="catalytic activity">
    <reaction evidence="5 6">
        <text>cytidine(34) in tRNA(Ile2) + L-lysine + ATP = lysidine(34) in tRNA(Ile2) + AMP + diphosphate + H(+)</text>
        <dbReference type="Rhea" id="RHEA:43744"/>
        <dbReference type="Rhea" id="RHEA-COMP:10625"/>
        <dbReference type="Rhea" id="RHEA-COMP:10670"/>
        <dbReference type="ChEBI" id="CHEBI:15378"/>
        <dbReference type="ChEBI" id="CHEBI:30616"/>
        <dbReference type="ChEBI" id="CHEBI:32551"/>
        <dbReference type="ChEBI" id="CHEBI:33019"/>
        <dbReference type="ChEBI" id="CHEBI:82748"/>
        <dbReference type="ChEBI" id="CHEBI:83665"/>
        <dbReference type="ChEBI" id="CHEBI:456215"/>
        <dbReference type="EC" id="6.3.4.19"/>
    </reaction>
</comment>
<comment type="domain">
    <text evidence="6">The N-terminal region contains the highly conserved SGGXDS motif, predicted to be a P-loop motif involved in ATP binding.</text>
</comment>
<dbReference type="GO" id="GO:0005524">
    <property type="term" value="F:ATP binding"/>
    <property type="evidence" value="ECO:0007669"/>
    <property type="project" value="UniProtKB-UniRule"/>
</dbReference>
<dbReference type="PANTHER" id="PTHR43033">
    <property type="entry name" value="TRNA(ILE)-LYSIDINE SYNTHASE-RELATED"/>
    <property type="match status" value="1"/>
</dbReference>
<dbReference type="NCBIfam" id="TIGR02432">
    <property type="entry name" value="lysidine_TilS_N"/>
    <property type="match status" value="1"/>
</dbReference>
<dbReference type="PANTHER" id="PTHR43033:SF1">
    <property type="entry name" value="TRNA(ILE)-LYSIDINE SYNTHASE-RELATED"/>
    <property type="match status" value="1"/>
</dbReference>
<comment type="subcellular location">
    <subcellularLocation>
        <location evidence="6">Cytoplasm</location>
    </subcellularLocation>
</comment>
<accession>A0AA52EIF6</accession>
<dbReference type="HAMAP" id="MF_01161">
    <property type="entry name" value="tRNA_Ile_lys_synt"/>
    <property type="match status" value="1"/>
</dbReference>
<comment type="function">
    <text evidence="6">Ligates lysine onto the cytidine present at position 34 of the AUA codon-specific tRNA(Ile) that contains the anticodon CAU, in an ATP-dependent manner. Cytidine is converted to lysidine, thus changing the amino acid specificity of the tRNA from methionine to isoleucine.</text>
</comment>
<dbReference type="Gene3D" id="3.40.50.620">
    <property type="entry name" value="HUPs"/>
    <property type="match status" value="1"/>
</dbReference>
<keyword evidence="1 6" id="KW-0436">Ligase</keyword>
<dbReference type="EC" id="6.3.4.19" evidence="6"/>
<dbReference type="InterPro" id="IPR012094">
    <property type="entry name" value="tRNA_Ile_lys_synt"/>
</dbReference>
<keyword evidence="6" id="KW-0963">Cytoplasm</keyword>
<feature type="binding site" evidence="6">
    <location>
        <begin position="12"/>
        <end position="17"/>
    </location>
    <ligand>
        <name>ATP</name>
        <dbReference type="ChEBI" id="CHEBI:30616"/>
    </ligand>
</feature>
<dbReference type="SUPFAM" id="SSF52402">
    <property type="entry name" value="Adenine nucleotide alpha hydrolases-like"/>
    <property type="match status" value="1"/>
</dbReference>
<keyword evidence="4 6" id="KW-0067">ATP-binding</keyword>
<evidence type="ECO:0000256" key="1">
    <source>
        <dbReference type="ARBA" id="ARBA00022598"/>
    </source>
</evidence>
<keyword evidence="9" id="KW-1185">Reference proteome</keyword>
<evidence type="ECO:0000256" key="2">
    <source>
        <dbReference type="ARBA" id="ARBA00022694"/>
    </source>
</evidence>
<sequence>MSKSNCLAVGVSGGADSLALILSLKDLDYTVHALIVDHGLRAESTREAHSVAKIMQSHDIPYSVLKWTGEKPLSNIQSQAREARYALMKQWCLSEKIGNLLVAHHRDDQAETFLLRLARGSGIKGLQAMQKVTSLDPSLNLLRPFLNTPKSDLESYLLSKNVTWIKDPSNENISFDRVQIRNFLKTPPHEGFSAQRLVNTAQSMQKAQSALDYYVSEWLTTWVNATEYCYVTINSAGLHKAPEEIVERSLTEIIKSISGKDYAPRYQKLLTLKAQMREGDFKAATLDGVVFRCAGPDLILVYPEEKTLLKKTAKRTHHYGGSWELSFDPFCEEISVGPLGKEGWASVCEFVSQRLDHIPFEVRLILPTYRNAAGEILGVYTLGLDASAMDRVAIKCRYSGPFSLGASLGP</sequence>
<keyword evidence="3 6" id="KW-0547">Nucleotide-binding</keyword>
<dbReference type="InterPro" id="IPR012795">
    <property type="entry name" value="tRNA_Ile_lys_synt_N"/>
</dbReference>
<name>A0AA52EIF6_9PROT</name>
<evidence type="ECO:0000259" key="7">
    <source>
        <dbReference type="Pfam" id="PF01171"/>
    </source>
</evidence>
<comment type="similarity">
    <text evidence="6">Belongs to the tRNA(Ile)-lysidine synthase family.</text>
</comment>
<feature type="domain" description="tRNA(Ile)-lysidine/2-thiocytidine synthase N-terminal" evidence="7">
    <location>
        <begin position="7"/>
        <end position="182"/>
    </location>
</feature>
<evidence type="ECO:0000256" key="6">
    <source>
        <dbReference type="HAMAP-Rule" id="MF_01161"/>
    </source>
</evidence>
<evidence type="ECO:0000256" key="4">
    <source>
        <dbReference type="ARBA" id="ARBA00022840"/>
    </source>
</evidence>
<dbReference type="AlphaFoldDB" id="A0AA52EIF6"/>
<dbReference type="Proteomes" id="UP001268683">
    <property type="component" value="Chromosome"/>
</dbReference>
<evidence type="ECO:0000313" key="9">
    <source>
        <dbReference type="Proteomes" id="UP001268683"/>
    </source>
</evidence>
<dbReference type="RefSeq" id="WP_310798734.1">
    <property type="nucleotide sequence ID" value="NZ_CP123872.1"/>
</dbReference>
<evidence type="ECO:0000256" key="3">
    <source>
        <dbReference type="ARBA" id="ARBA00022741"/>
    </source>
</evidence>
<evidence type="ECO:0000256" key="5">
    <source>
        <dbReference type="ARBA" id="ARBA00048539"/>
    </source>
</evidence>
<dbReference type="GO" id="GO:0005737">
    <property type="term" value="C:cytoplasm"/>
    <property type="evidence" value="ECO:0007669"/>
    <property type="project" value="UniProtKB-SubCell"/>
</dbReference>
<gene>
    <name evidence="6 8" type="primary">tilS</name>
    <name evidence="8" type="ORF">QGN29_00770</name>
</gene>
<dbReference type="InterPro" id="IPR014729">
    <property type="entry name" value="Rossmann-like_a/b/a_fold"/>
</dbReference>
<dbReference type="KEGG" id="tmk:QGN29_00770"/>
<dbReference type="EMBL" id="CP123872">
    <property type="protein sequence ID" value="WND02894.1"/>
    <property type="molecule type" value="Genomic_DNA"/>
</dbReference>
<proteinExistence type="inferred from homology"/>